<evidence type="ECO:0000313" key="1">
    <source>
        <dbReference type="EMBL" id="AES63113.1"/>
    </source>
</evidence>
<evidence type="ECO:0000313" key="3">
    <source>
        <dbReference type="Proteomes" id="UP000002051"/>
    </source>
</evidence>
<keyword evidence="3" id="KW-1185">Reference proteome</keyword>
<gene>
    <name evidence="1" type="ordered locus">MTR_2g005010</name>
</gene>
<dbReference type="AlphaFoldDB" id="G7IL44"/>
<organism evidence="1 3">
    <name type="scientific">Medicago truncatula</name>
    <name type="common">Barrel medic</name>
    <name type="synonym">Medicago tribuloides</name>
    <dbReference type="NCBI Taxonomy" id="3880"/>
    <lineage>
        <taxon>Eukaryota</taxon>
        <taxon>Viridiplantae</taxon>
        <taxon>Streptophyta</taxon>
        <taxon>Embryophyta</taxon>
        <taxon>Tracheophyta</taxon>
        <taxon>Spermatophyta</taxon>
        <taxon>Magnoliopsida</taxon>
        <taxon>eudicotyledons</taxon>
        <taxon>Gunneridae</taxon>
        <taxon>Pentapetalae</taxon>
        <taxon>rosids</taxon>
        <taxon>fabids</taxon>
        <taxon>Fabales</taxon>
        <taxon>Fabaceae</taxon>
        <taxon>Papilionoideae</taxon>
        <taxon>50 kb inversion clade</taxon>
        <taxon>NPAAA clade</taxon>
        <taxon>Hologalegina</taxon>
        <taxon>IRL clade</taxon>
        <taxon>Trifolieae</taxon>
        <taxon>Medicago</taxon>
    </lineage>
</organism>
<dbReference type="EMBL" id="CM001218">
    <property type="protein sequence ID" value="AES63113.1"/>
    <property type="molecule type" value="Genomic_DNA"/>
</dbReference>
<dbReference type="PaxDb" id="3880-AES63113"/>
<evidence type="ECO:0000313" key="2">
    <source>
        <dbReference type="EnsemblPlants" id="AES63113"/>
    </source>
</evidence>
<keyword evidence="1" id="KW-0472">Membrane</keyword>
<dbReference type="EnsemblPlants" id="AES63113">
    <property type="protein sequence ID" value="AES63113"/>
    <property type="gene ID" value="MTR_2g005010"/>
</dbReference>
<dbReference type="Proteomes" id="UP000002051">
    <property type="component" value="Chromosome 2"/>
</dbReference>
<reference evidence="1 3" key="2">
    <citation type="journal article" date="2014" name="BMC Genomics">
        <title>An improved genome release (version Mt4.0) for the model legume Medicago truncatula.</title>
        <authorList>
            <person name="Tang H."/>
            <person name="Krishnakumar V."/>
            <person name="Bidwell S."/>
            <person name="Rosen B."/>
            <person name="Chan A."/>
            <person name="Zhou S."/>
            <person name="Gentzbittel L."/>
            <person name="Childs K.L."/>
            <person name="Yandell M."/>
            <person name="Gundlach H."/>
            <person name="Mayer K.F."/>
            <person name="Schwartz D.C."/>
            <person name="Town C.D."/>
        </authorList>
    </citation>
    <scope>GENOME REANNOTATION</scope>
    <source>
        <strain evidence="2 3">cv. Jemalong A17</strain>
    </source>
</reference>
<reference evidence="1 3" key="1">
    <citation type="journal article" date="2011" name="Nature">
        <title>The Medicago genome provides insight into the evolution of rhizobial symbioses.</title>
        <authorList>
            <person name="Young N.D."/>
            <person name="Debelle F."/>
            <person name="Oldroyd G.E."/>
            <person name="Geurts R."/>
            <person name="Cannon S.B."/>
            <person name="Udvardi M.K."/>
            <person name="Benedito V.A."/>
            <person name="Mayer K.F."/>
            <person name="Gouzy J."/>
            <person name="Schoof H."/>
            <person name="Van de Peer Y."/>
            <person name="Proost S."/>
            <person name="Cook D.R."/>
            <person name="Meyers B.C."/>
            <person name="Spannagl M."/>
            <person name="Cheung F."/>
            <person name="De Mita S."/>
            <person name="Krishnakumar V."/>
            <person name="Gundlach H."/>
            <person name="Zhou S."/>
            <person name="Mudge J."/>
            <person name="Bharti A.K."/>
            <person name="Murray J.D."/>
            <person name="Naoumkina M.A."/>
            <person name="Rosen B."/>
            <person name="Silverstein K.A."/>
            <person name="Tang H."/>
            <person name="Rombauts S."/>
            <person name="Zhao P.X."/>
            <person name="Zhou P."/>
            <person name="Barbe V."/>
            <person name="Bardou P."/>
            <person name="Bechner M."/>
            <person name="Bellec A."/>
            <person name="Berger A."/>
            <person name="Berges H."/>
            <person name="Bidwell S."/>
            <person name="Bisseling T."/>
            <person name="Choisne N."/>
            <person name="Couloux A."/>
            <person name="Denny R."/>
            <person name="Deshpande S."/>
            <person name="Dai X."/>
            <person name="Doyle J.J."/>
            <person name="Dudez A.M."/>
            <person name="Farmer A.D."/>
            <person name="Fouteau S."/>
            <person name="Franken C."/>
            <person name="Gibelin C."/>
            <person name="Gish J."/>
            <person name="Goldstein S."/>
            <person name="Gonzalez A.J."/>
            <person name="Green P.J."/>
            <person name="Hallab A."/>
            <person name="Hartog M."/>
            <person name="Hua A."/>
            <person name="Humphray S.J."/>
            <person name="Jeong D.H."/>
            <person name="Jing Y."/>
            <person name="Jocker A."/>
            <person name="Kenton S.M."/>
            <person name="Kim D.J."/>
            <person name="Klee K."/>
            <person name="Lai H."/>
            <person name="Lang C."/>
            <person name="Lin S."/>
            <person name="Macmil S.L."/>
            <person name="Magdelenat G."/>
            <person name="Matthews L."/>
            <person name="McCorrison J."/>
            <person name="Monaghan E.L."/>
            <person name="Mun J.H."/>
            <person name="Najar F.Z."/>
            <person name="Nicholson C."/>
            <person name="Noirot C."/>
            <person name="O'Bleness M."/>
            <person name="Paule C.R."/>
            <person name="Poulain J."/>
            <person name="Prion F."/>
            <person name="Qin B."/>
            <person name="Qu C."/>
            <person name="Retzel E.F."/>
            <person name="Riddle C."/>
            <person name="Sallet E."/>
            <person name="Samain S."/>
            <person name="Samson N."/>
            <person name="Sanders I."/>
            <person name="Saurat O."/>
            <person name="Scarpelli C."/>
            <person name="Schiex T."/>
            <person name="Segurens B."/>
            <person name="Severin A.J."/>
            <person name="Sherrier D.J."/>
            <person name="Shi R."/>
            <person name="Sims S."/>
            <person name="Singer S.R."/>
            <person name="Sinharoy S."/>
            <person name="Sterck L."/>
            <person name="Viollet A."/>
            <person name="Wang B.B."/>
            <person name="Wang K."/>
            <person name="Wang M."/>
            <person name="Wang X."/>
            <person name="Warfsmann J."/>
            <person name="Weissenbach J."/>
            <person name="White D.D."/>
            <person name="White J.D."/>
            <person name="Wiley G.B."/>
            <person name="Wincker P."/>
            <person name="Xing Y."/>
            <person name="Yang L."/>
            <person name="Yao Z."/>
            <person name="Ying F."/>
            <person name="Zhai J."/>
            <person name="Zhou L."/>
            <person name="Zuber A."/>
            <person name="Denarie J."/>
            <person name="Dixon R.A."/>
            <person name="May G.D."/>
            <person name="Schwartz D.C."/>
            <person name="Rogers J."/>
            <person name="Quetier F."/>
            <person name="Town C.D."/>
            <person name="Roe B.A."/>
        </authorList>
    </citation>
    <scope>NUCLEOTIDE SEQUENCE [LARGE SCALE GENOMIC DNA]</scope>
    <source>
        <strain evidence="1">A17</strain>
        <strain evidence="2 3">cv. Jemalong A17</strain>
    </source>
</reference>
<protein>
    <submittedName>
        <fullName evidence="1">Transmembrane protein, putative</fullName>
    </submittedName>
</protein>
<accession>G7IL44</accession>
<proteinExistence type="predicted"/>
<dbReference type="HOGENOM" id="CLU_2174712_0_0_1"/>
<name>G7IL44_MEDTR</name>
<keyword evidence="1" id="KW-0812">Transmembrane</keyword>
<reference evidence="2" key="3">
    <citation type="submission" date="2015-04" db="UniProtKB">
        <authorList>
            <consortium name="EnsemblPlants"/>
        </authorList>
    </citation>
    <scope>IDENTIFICATION</scope>
    <source>
        <strain evidence="2">cv. Jemalong A17</strain>
    </source>
</reference>
<sequence length="110" mass="12352">MLEVSVEQTILSEFILWSVSGGVTLSTIPYMTYEFLAKAHQTPSVSCGPPLRSLSRSPGVNPLYPPGVDSKRHDTYILLKVLFIHKELIRYLNGHHESVTYSFTGEPFRA</sequence>